<reference evidence="2 3" key="1">
    <citation type="journal article" date="2014" name="BMC Genomics">
        <title>Comparative genomics of Bradyrhizobium japonicum CPAC 15 and Bradyrhizobium diazoefficiens CPAC 7: elite model strains for understanding symbiotic performance with soybean.</title>
        <authorList>
            <person name="Siqueira A.F."/>
            <person name="Ormeno-Orrillo E."/>
            <person name="Souza R.C."/>
            <person name="Rodrigues E.P."/>
            <person name="Almeida L.G."/>
            <person name="Barcellos F.G."/>
            <person name="Batista J.S."/>
            <person name="Nakatami A.S."/>
            <person name="Martinez-Romero E."/>
            <person name="Vasconcelos A.T."/>
            <person name="Hungria M."/>
        </authorList>
    </citation>
    <scope>NUCLEOTIDE SEQUENCE [LARGE SCALE GENOMIC DNA]</scope>
    <source>
        <strain evidence="2 3">SEMIA 5080</strain>
    </source>
</reference>
<evidence type="ECO:0000256" key="1">
    <source>
        <dbReference type="SAM" id="MobiDB-lite"/>
    </source>
</evidence>
<sequence length="84" mass="9623">MRRPRPPPAPAAAAGWQKRPAPLLQHLELERDGRRRQAEIGKIGHNEWRAPYVRTNDDLGRRNPLPRDVHCRCHDAVPYSASES</sequence>
<protein>
    <submittedName>
        <fullName evidence="2">Uncharacterized protein</fullName>
    </submittedName>
</protein>
<comment type="caution">
    <text evidence="2">The sequence shown here is derived from an EMBL/GenBank/DDBJ whole genome shotgun (WGS) entry which is preliminary data.</text>
</comment>
<dbReference type="EMBL" id="ADOU02000007">
    <property type="protein sequence ID" value="KGJ65876.1"/>
    <property type="molecule type" value="Genomic_DNA"/>
</dbReference>
<organism evidence="2 3">
    <name type="scientific">Bradyrhizobium diazoefficiens SEMIA 5080</name>
    <dbReference type="NCBI Taxonomy" id="754504"/>
    <lineage>
        <taxon>Bacteria</taxon>
        <taxon>Pseudomonadati</taxon>
        <taxon>Pseudomonadota</taxon>
        <taxon>Alphaproteobacteria</taxon>
        <taxon>Hyphomicrobiales</taxon>
        <taxon>Nitrobacteraceae</taxon>
        <taxon>Bradyrhizobium</taxon>
    </lineage>
</organism>
<accession>A0A837C9B1</accession>
<proteinExistence type="predicted"/>
<evidence type="ECO:0000313" key="2">
    <source>
        <dbReference type="EMBL" id="KGJ65876.1"/>
    </source>
</evidence>
<dbReference type="AlphaFoldDB" id="A0A837C9B1"/>
<name>A0A837C9B1_9BRAD</name>
<gene>
    <name evidence="2" type="ORF">BJA5080_02520</name>
</gene>
<dbReference type="Proteomes" id="UP000024900">
    <property type="component" value="Unassembled WGS sequence"/>
</dbReference>
<feature type="region of interest" description="Disordered" evidence="1">
    <location>
        <begin position="1"/>
        <end position="23"/>
    </location>
</feature>
<evidence type="ECO:0000313" key="3">
    <source>
        <dbReference type="Proteomes" id="UP000024900"/>
    </source>
</evidence>
<feature type="compositionally biased region" description="Pro residues" evidence="1">
    <location>
        <begin position="1"/>
        <end position="10"/>
    </location>
</feature>